<reference evidence="1" key="1">
    <citation type="submission" date="2023-12" db="EMBL/GenBank/DDBJ databases">
        <title>Genome assembly of Anisodus tanguticus.</title>
        <authorList>
            <person name="Wang Y.-J."/>
        </authorList>
    </citation>
    <scope>NUCLEOTIDE SEQUENCE</scope>
    <source>
        <strain evidence="1">KB-2021</strain>
        <tissue evidence="1">Leaf</tissue>
    </source>
</reference>
<protein>
    <submittedName>
        <fullName evidence="1">Uncharacterized protein</fullName>
    </submittedName>
</protein>
<comment type="caution">
    <text evidence="1">The sequence shown here is derived from an EMBL/GenBank/DDBJ whole genome shotgun (WGS) entry which is preliminary data.</text>
</comment>
<proteinExistence type="predicted"/>
<evidence type="ECO:0000313" key="2">
    <source>
        <dbReference type="Proteomes" id="UP001291623"/>
    </source>
</evidence>
<evidence type="ECO:0000313" key="1">
    <source>
        <dbReference type="EMBL" id="KAK4357644.1"/>
    </source>
</evidence>
<organism evidence="1 2">
    <name type="scientific">Anisodus tanguticus</name>
    <dbReference type="NCBI Taxonomy" id="243964"/>
    <lineage>
        <taxon>Eukaryota</taxon>
        <taxon>Viridiplantae</taxon>
        <taxon>Streptophyta</taxon>
        <taxon>Embryophyta</taxon>
        <taxon>Tracheophyta</taxon>
        <taxon>Spermatophyta</taxon>
        <taxon>Magnoliopsida</taxon>
        <taxon>eudicotyledons</taxon>
        <taxon>Gunneridae</taxon>
        <taxon>Pentapetalae</taxon>
        <taxon>asterids</taxon>
        <taxon>lamiids</taxon>
        <taxon>Solanales</taxon>
        <taxon>Solanaceae</taxon>
        <taxon>Solanoideae</taxon>
        <taxon>Hyoscyameae</taxon>
        <taxon>Anisodus</taxon>
    </lineage>
</organism>
<dbReference type="EMBL" id="JAVYJV010000012">
    <property type="protein sequence ID" value="KAK4357644.1"/>
    <property type="molecule type" value="Genomic_DNA"/>
</dbReference>
<name>A0AAE1RSA0_9SOLA</name>
<keyword evidence="2" id="KW-1185">Reference proteome</keyword>
<accession>A0AAE1RSA0</accession>
<sequence>MSLDIYNLDNYEYNVKISYRTQYISGVEAQSIEHLKDFFLGSRSAVSGIGTLLIISRNLRKHTTRPPNFLNFPFFAPRKDSERKLVPLQVYKWNLVPEIAVPLRAENSEYVKKKYGGYFGVFVRMLVEEGKTWDIFRMLAEEGKIRDIPNAGGGRENLGHIPNDG</sequence>
<dbReference type="AlphaFoldDB" id="A0AAE1RSA0"/>
<gene>
    <name evidence="1" type="ORF">RND71_023254</name>
</gene>
<dbReference type="Proteomes" id="UP001291623">
    <property type="component" value="Unassembled WGS sequence"/>
</dbReference>